<keyword evidence="1" id="KW-1133">Transmembrane helix</keyword>
<keyword evidence="1" id="KW-0472">Membrane</keyword>
<feature type="transmembrane region" description="Helical" evidence="1">
    <location>
        <begin position="90"/>
        <end position="114"/>
    </location>
</feature>
<gene>
    <name evidence="2" type="ORF">ASPTUDRAFT_650007</name>
</gene>
<evidence type="ECO:0000313" key="3">
    <source>
        <dbReference type="Proteomes" id="UP000184304"/>
    </source>
</evidence>
<evidence type="ECO:0000313" key="2">
    <source>
        <dbReference type="EMBL" id="OJI84269.1"/>
    </source>
</evidence>
<keyword evidence="1" id="KW-0812">Transmembrane</keyword>
<dbReference type="VEuPathDB" id="FungiDB:ASPTUDRAFT_650007"/>
<proteinExistence type="predicted"/>
<dbReference type="Proteomes" id="UP000184304">
    <property type="component" value="Unassembled WGS sequence"/>
</dbReference>
<organism evidence="2 3">
    <name type="scientific">Aspergillus tubingensis (strain CBS 134.48)</name>
    <dbReference type="NCBI Taxonomy" id="767770"/>
    <lineage>
        <taxon>Eukaryota</taxon>
        <taxon>Fungi</taxon>
        <taxon>Dikarya</taxon>
        <taxon>Ascomycota</taxon>
        <taxon>Pezizomycotina</taxon>
        <taxon>Eurotiomycetes</taxon>
        <taxon>Eurotiomycetidae</taxon>
        <taxon>Eurotiales</taxon>
        <taxon>Aspergillaceae</taxon>
        <taxon>Aspergillus</taxon>
        <taxon>Aspergillus subgen. Circumdati</taxon>
    </lineage>
</organism>
<protein>
    <submittedName>
        <fullName evidence="2">Uncharacterized protein</fullName>
    </submittedName>
</protein>
<sequence>MSPLPLQLRPGESGWLHGQINHLEADSADSGFVWLQRLVCSIGLARALSVSLFRSSPPTLLTMDPMTDELNRIIDPIQLTSSRWIISEKVFYLVLTFGSLGVEWIVSIVLFPILRLIGFPLESVGDR</sequence>
<accession>A0A1L9N4L4</accession>
<dbReference type="EMBL" id="KV878203">
    <property type="protein sequence ID" value="OJI84269.1"/>
    <property type="molecule type" value="Genomic_DNA"/>
</dbReference>
<reference evidence="3" key="1">
    <citation type="journal article" date="2017" name="Genome Biol.">
        <title>Comparative genomics reveals high biological diversity and specific adaptations in the industrially and medically important fungal genus Aspergillus.</title>
        <authorList>
            <person name="de Vries R.P."/>
            <person name="Riley R."/>
            <person name="Wiebenga A."/>
            <person name="Aguilar-Osorio G."/>
            <person name="Amillis S."/>
            <person name="Uchima C.A."/>
            <person name="Anderluh G."/>
            <person name="Asadollahi M."/>
            <person name="Askin M."/>
            <person name="Barry K."/>
            <person name="Battaglia E."/>
            <person name="Bayram O."/>
            <person name="Benocci T."/>
            <person name="Braus-Stromeyer S.A."/>
            <person name="Caldana C."/>
            <person name="Canovas D."/>
            <person name="Cerqueira G.C."/>
            <person name="Chen F."/>
            <person name="Chen W."/>
            <person name="Choi C."/>
            <person name="Clum A."/>
            <person name="Dos Santos R.A."/>
            <person name="Damasio A.R."/>
            <person name="Diallinas G."/>
            <person name="Emri T."/>
            <person name="Fekete E."/>
            <person name="Flipphi M."/>
            <person name="Freyberg S."/>
            <person name="Gallo A."/>
            <person name="Gournas C."/>
            <person name="Habgood R."/>
            <person name="Hainaut M."/>
            <person name="Harispe M.L."/>
            <person name="Henrissat B."/>
            <person name="Hilden K.S."/>
            <person name="Hope R."/>
            <person name="Hossain A."/>
            <person name="Karabika E."/>
            <person name="Karaffa L."/>
            <person name="Karanyi Z."/>
            <person name="Krasevec N."/>
            <person name="Kuo A."/>
            <person name="Kusch H."/>
            <person name="LaButti K."/>
            <person name="Lagendijk E.L."/>
            <person name="Lapidus A."/>
            <person name="Levasseur A."/>
            <person name="Lindquist E."/>
            <person name="Lipzen A."/>
            <person name="Logrieco A.F."/>
            <person name="MacCabe A."/>
            <person name="Maekelae M.R."/>
            <person name="Malavazi I."/>
            <person name="Melin P."/>
            <person name="Meyer V."/>
            <person name="Mielnichuk N."/>
            <person name="Miskei M."/>
            <person name="Molnar A.P."/>
            <person name="Mule G."/>
            <person name="Ngan C.Y."/>
            <person name="Orejas M."/>
            <person name="Orosz E."/>
            <person name="Ouedraogo J.P."/>
            <person name="Overkamp K.M."/>
            <person name="Park H.-S."/>
            <person name="Perrone G."/>
            <person name="Piumi F."/>
            <person name="Punt P.J."/>
            <person name="Ram A.F."/>
            <person name="Ramon A."/>
            <person name="Rauscher S."/>
            <person name="Record E."/>
            <person name="Riano-Pachon D.M."/>
            <person name="Robert V."/>
            <person name="Roehrig J."/>
            <person name="Ruller R."/>
            <person name="Salamov A."/>
            <person name="Salih N.S."/>
            <person name="Samson R.A."/>
            <person name="Sandor E."/>
            <person name="Sanguinetti M."/>
            <person name="Schuetze T."/>
            <person name="Sepcic K."/>
            <person name="Shelest E."/>
            <person name="Sherlock G."/>
            <person name="Sophianopoulou V."/>
            <person name="Squina F.M."/>
            <person name="Sun H."/>
            <person name="Susca A."/>
            <person name="Todd R.B."/>
            <person name="Tsang A."/>
            <person name="Unkles S.E."/>
            <person name="van de Wiele N."/>
            <person name="van Rossen-Uffink D."/>
            <person name="Oliveira J.V."/>
            <person name="Vesth T.C."/>
            <person name="Visser J."/>
            <person name="Yu J.-H."/>
            <person name="Zhou M."/>
            <person name="Andersen M.R."/>
            <person name="Archer D.B."/>
            <person name="Baker S.E."/>
            <person name="Benoit I."/>
            <person name="Brakhage A.A."/>
            <person name="Braus G.H."/>
            <person name="Fischer R."/>
            <person name="Frisvad J.C."/>
            <person name="Goldman G.H."/>
            <person name="Houbraken J."/>
            <person name="Oakley B."/>
            <person name="Pocsi I."/>
            <person name="Scazzocchio C."/>
            <person name="Seiboth B."/>
            <person name="vanKuyk P.A."/>
            <person name="Wortman J."/>
            <person name="Dyer P.S."/>
            <person name="Grigoriev I.V."/>
        </authorList>
    </citation>
    <scope>NUCLEOTIDE SEQUENCE [LARGE SCALE GENOMIC DNA]</scope>
    <source>
        <strain evidence="3">CBS 134.48</strain>
    </source>
</reference>
<dbReference type="AlphaFoldDB" id="A0A1L9N4L4"/>
<evidence type="ECO:0000256" key="1">
    <source>
        <dbReference type="SAM" id="Phobius"/>
    </source>
</evidence>
<name>A0A1L9N4L4_ASPTC</name>
<keyword evidence="3" id="KW-1185">Reference proteome</keyword>